<dbReference type="InterPro" id="IPR012349">
    <property type="entry name" value="Split_barrel_FMN-bd"/>
</dbReference>
<sequence>MNDKPEAARAAIRQARALLRGARSGVLATQREGQPFAGLVTPAMAPDLSVLLWLSDLSEHTRQLRDEPRCALMVQGPLADANPQTAPRTTVTGLAERVSGNETAALKARWLALHPYAALYAGFADFALWRIRPQAALLVGGFAAATRLRGEALRPEPRAVAAIAAAEAEICAHMNEDHAEAVEIMAVHLCGQGPGPWRMVAADVDGCDLALGHATCRHDFPEPVSDLAGMRAALVAAARAGRAAQGDQG</sequence>
<name>A0A2C7ABI2_9PROT</name>
<dbReference type="Pfam" id="PF10615">
    <property type="entry name" value="DUF2470"/>
    <property type="match status" value="1"/>
</dbReference>
<dbReference type="InterPro" id="IPR011576">
    <property type="entry name" value="Pyridox_Oxase_N"/>
</dbReference>
<dbReference type="OrthoDB" id="9814594at2"/>
<dbReference type="AlphaFoldDB" id="A0A2C7ABI2"/>
<dbReference type="InterPro" id="IPR037119">
    <property type="entry name" value="Haem_oxidase_HugZ-like_sf"/>
</dbReference>
<keyword evidence="4" id="KW-1185">Reference proteome</keyword>
<dbReference type="RefSeq" id="WP_099095692.1">
    <property type="nucleotide sequence ID" value="NZ_PDNU01000019.1"/>
</dbReference>
<organism evidence="3 4">
    <name type="scientific">Teichococcus rhizosphaerae</name>
    <dbReference type="NCBI Taxonomy" id="1335062"/>
    <lineage>
        <taxon>Bacteria</taxon>
        <taxon>Pseudomonadati</taxon>
        <taxon>Pseudomonadota</taxon>
        <taxon>Alphaproteobacteria</taxon>
        <taxon>Acetobacterales</taxon>
        <taxon>Roseomonadaceae</taxon>
        <taxon>Roseomonas</taxon>
    </lineage>
</organism>
<dbReference type="SUPFAM" id="SSF50475">
    <property type="entry name" value="FMN-binding split barrel"/>
    <property type="match status" value="1"/>
</dbReference>
<dbReference type="Pfam" id="PF01243">
    <property type="entry name" value="PNPOx_N"/>
    <property type="match status" value="1"/>
</dbReference>
<evidence type="ECO:0000313" key="4">
    <source>
        <dbReference type="Proteomes" id="UP000223527"/>
    </source>
</evidence>
<dbReference type="Gene3D" id="3.20.180.10">
    <property type="entry name" value="PNP-oxidase-like"/>
    <property type="match status" value="1"/>
</dbReference>
<dbReference type="Proteomes" id="UP000223527">
    <property type="component" value="Unassembled WGS sequence"/>
</dbReference>
<accession>A0A2C7ABI2</accession>
<dbReference type="Gene3D" id="2.30.110.10">
    <property type="entry name" value="Electron Transport, Fmn-binding Protein, Chain A"/>
    <property type="match status" value="1"/>
</dbReference>
<dbReference type="PANTHER" id="PTHR13343:SF17">
    <property type="entry name" value="CELLULAR REPRESSOR OF E1A-STIMULATED GENES, ISOFORM A"/>
    <property type="match status" value="1"/>
</dbReference>
<dbReference type="EMBL" id="PDNU01000019">
    <property type="protein sequence ID" value="PHK94765.1"/>
    <property type="molecule type" value="Genomic_DNA"/>
</dbReference>
<comment type="caution">
    <text evidence="3">The sequence shown here is derived from an EMBL/GenBank/DDBJ whole genome shotgun (WGS) entry which is preliminary data.</text>
</comment>
<dbReference type="InterPro" id="IPR019595">
    <property type="entry name" value="DUF2470"/>
</dbReference>
<gene>
    <name evidence="3" type="ORF">CR162_11445</name>
</gene>
<evidence type="ECO:0000259" key="1">
    <source>
        <dbReference type="Pfam" id="PF01243"/>
    </source>
</evidence>
<proteinExistence type="predicted"/>
<dbReference type="PANTHER" id="PTHR13343">
    <property type="entry name" value="CREG1 PROTEIN"/>
    <property type="match status" value="1"/>
</dbReference>
<feature type="domain" description="DUF2470" evidence="2">
    <location>
        <begin position="167"/>
        <end position="236"/>
    </location>
</feature>
<evidence type="ECO:0000259" key="2">
    <source>
        <dbReference type="Pfam" id="PF10615"/>
    </source>
</evidence>
<dbReference type="GO" id="GO:0005737">
    <property type="term" value="C:cytoplasm"/>
    <property type="evidence" value="ECO:0007669"/>
    <property type="project" value="UniProtKB-ARBA"/>
</dbReference>
<evidence type="ECO:0000313" key="3">
    <source>
        <dbReference type="EMBL" id="PHK94765.1"/>
    </source>
</evidence>
<protein>
    <submittedName>
        <fullName evidence="3">Uncharacterized protein</fullName>
    </submittedName>
</protein>
<feature type="domain" description="Pyridoxamine 5'-phosphate oxidase N-terminal" evidence="1">
    <location>
        <begin position="14"/>
        <end position="138"/>
    </location>
</feature>
<reference evidence="3 4" key="1">
    <citation type="submission" date="2017-10" db="EMBL/GenBank/DDBJ databases">
        <authorList>
            <person name="Banno H."/>
            <person name="Chua N.-H."/>
        </authorList>
    </citation>
    <scope>NUCLEOTIDE SEQUENCE [LARGE SCALE GENOMIC DNA]</scope>
    <source>
        <strain evidence="3 4">YW11</strain>
    </source>
</reference>